<dbReference type="Pfam" id="PF02682">
    <property type="entry name" value="CT_C_D"/>
    <property type="match status" value="1"/>
</dbReference>
<evidence type="ECO:0000313" key="5">
    <source>
        <dbReference type="EMBL" id="GLS89320.1"/>
    </source>
</evidence>
<gene>
    <name evidence="5" type="primary">ybgJ</name>
    <name evidence="5" type="ORF">GCM10007916_03870</name>
</gene>
<evidence type="ECO:0000256" key="1">
    <source>
        <dbReference type="ARBA" id="ARBA00022741"/>
    </source>
</evidence>
<dbReference type="NCBIfam" id="TIGR00370">
    <property type="entry name" value="5-oxoprolinase subunit PxpB"/>
    <property type="match status" value="1"/>
</dbReference>
<dbReference type="PANTHER" id="PTHR34698:SF2">
    <property type="entry name" value="5-OXOPROLINASE SUBUNIT B"/>
    <property type="match status" value="1"/>
</dbReference>
<dbReference type="Gene3D" id="3.30.1360.40">
    <property type="match status" value="1"/>
</dbReference>
<dbReference type="Proteomes" id="UP001157353">
    <property type="component" value="Unassembled WGS sequence"/>
</dbReference>
<dbReference type="SUPFAM" id="SSF50891">
    <property type="entry name" value="Cyclophilin-like"/>
    <property type="match status" value="1"/>
</dbReference>
<dbReference type="InterPro" id="IPR029000">
    <property type="entry name" value="Cyclophilin-like_dom_sf"/>
</dbReference>
<evidence type="ECO:0000256" key="2">
    <source>
        <dbReference type="ARBA" id="ARBA00022801"/>
    </source>
</evidence>
<protein>
    <submittedName>
        <fullName evidence="5">Allophanate hydrolase</fullName>
    </submittedName>
</protein>
<keyword evidence="1" id="KW-0547">Nucleotide-binding</keyword>
<keyword evidence="2 5" id="KW-0378">Hydrolase</keyword>
<dbReference type="SMART" id="SM00796">
    <property type="entry name" value="AHS1"/>
    <property type="match status" value="1"/>
</dbReference>
<dbReference type="InterPro" id="IPR003833">
    <property type="entry name" value="CT_C_D"/>
</dbReference>
<dbReference type="GO" id="GO:0016787">
    <property type="term" value="F:hydrolase activity"/>
    <property type="evidence" value="ECO:0007669"/>
    <property type="project" value="UniProtKB-KW"/>
</dbReference>
<keyword evidence="6" id="KW-1185">Reference proteome</keyword>
<dbReference type="PANTHER" id="PTHR34698">
    <property type="entry name" value="5-OXOPROLINASE SUBUNIT B"/>
    <property type="match status" value="1"/>
</dbReference>
<name>A0ABQ6DW38_9GAMM</name>
<evidence type="ECO:0000259" key="4">
    <source>
        <dbReference type="SMART" id="SM00796"/>
    </source>
</evidence>
<dbReference type="RefSeq" id="WP_284202440.1">
    <property type="nucleotide sequence ID" value="NZ_BSPQ01000001.1"/>
</dbReference>
<sequence>MIKAVNETCFLITLSDQIDLSLTAQIAQLVKLIETELADALVDITPSYSSILVEIDLLKISPLVAEQQLIALSQQTSQASDLTGKLIELPVYYDMTVGWDLNKVACDNNLSVNDVINIHSEKIYQVCAIGFAPGFAFLAELNERINQPRHICPRAFVPAGSVAIADKQSAVYPSDSPGGWHIIGNCPISLFNIKHTPISPFKIGDRVKFTAINLQQFIDLGGKIIDEQ</sequence>
<evidence type="ECO:0000313" key="6">
    <source>
        <dbReference type="Proteomes" id="UP001157353"/>
    </source>
</evidence>
<comment type="caution">
    <text evidence="5">The sequence shown here is derived from an EMBL/GenBank/DDBJ whole genome shotgun (WGS) entry which is preliminary data.</text>
</comment>
<organism evidence="5 6">
    <name type="scientific">Psychromonas marina</name>
    <dbReference type="NCBI Taxonomy" id="88364"/>
    <lineage>
        <taxon>Bacteria</taxon>
        <taxon>Pseudomonadati</taxon>
        <taxon>Pseudomonadota</taxon>
        <taxon>Gammaproteobacteria</taxon>
        <taxon>Alteromonadales</taxon>
        <taxon>Psychromonadaceae</taxon>
        <taxon>Psychromonas</taxon>
    </lineage>
</organism>
<dbReference type="InterPro" id="IPR010016">
    <property type="entry name" value="PxpB"/>
</dbReference>
<evidence type="ECO:0000256" key="3">
    <source>
        <dbReference type="ARBA" id="ARBA00022840"/>
    </source>
</evidence>
<proteinExistence type="predicted"/>
<feature type="domain" description="Carboxyltransferase" evidence="4">
    <location>
        <begin position="2"/>
        <end position="201"/>
    </location>
</feature>
<dbReference type="EMBL" id="BSPQ01000001">
    <property type="protein sequence ID" value="GLS89320.1"/>
    <property type="molecule type" value="Genomic_DNA"/>
</dbReference>
<keyword evidence="3" id="KW-0067">ATP-binding</keyword>
<reference evidence="6" key="1">
    <citation type="journal article" date="2019" name="Int. J. Syst. Evol. Microbiol.">
        <title>The Global Catalogue of Microorganisms (GCM) 10K type strain sequencing project: providing services to taxonomists for standard genome sequencing and annotation.</title>
        <authorList>
            <consortium name="The Broad Institute Genomics Platform"/>
            <consortium name="The Broad Institute Genome Sequencing Center for Infectious Disease"/>
            <person name="Wu L."/>
            <person name="Ma J."/>
        </authorList>
    </citation>
    <scope>NUCLEOTIDE SEQUENCE [LARGE SCALE GENOMIC DNA]</scope>
    <source>
        <strain evidence="6">NBRC 103166</strain>
    </source>
</reference>
<dbReference type="SUPFAM" id="SSF160467">
    <property type="entry name" value="PH0987 N-terminal domain-like"/>
    <property type="match status" value="1"/>
</dbReference>
<accession>A0ABQ6DW38</accession>
<dbReference type="Gene3D" id="2.40.100.10">
    <property type="entry name" value="Cyclophilin-like"/>
    <property type="match status" value="1"/>
</dbReference>